<evidence type="ECO:0000259" key="1">
    <source>
        <dbReference type="Pfam" id="PF01882"/>
    </source>
</evidence>
<sequence>MSLTDPQFIRQLDALNLLARRVLKGSLQADRRTKRRGTGITFADYAQYNFGDDYRAIDWKIYARTDELLIKLFEIEEDTTVYVLLDCSRSMESKLDYAKRLAAGLGYIGLNGMDRVVVHGMADHLTTIVDSARGRSQSFSFLRSLEECTTFGNDTDFSVCARSFQARRRKKGVVLVISDFLFPKGFDDGLKFLQWSGHDVFALQVHDPKDLECPWLGDLEIECVETSEVQRVTIREKEAALYREAMQAWNDQLKEDCARRGIGLASTTNDVPFEFVIQTMLRKGGLVA</sequence>
<reference evidence="3" key="1">
    <citation type="journal article" date="2019" name="Int. J. Syst. Evol. Microbiol.">
        <title>The Global Catalogue of Microorganisms (GCM) 10K type strain sequencing project: providing services to taxonomists for standard genome sequencing and annotation.</title>
        <authorList>
            <consortium name="The Broad Institute Genomics Platform"/>
            <consortium name="The Broad Institute Genome Sequencing Center for Infectious Disease"/>
            <person name="Wu L."/>
            <person name="Ma J."/>
        </authorList>
    </citation>
    <scope>NUCLEOTIDE SEQUENCE [LARGE SCALE GENOMIC DNA]</scope>
    <source>
        <strain evidence="3">CGMCC 4.1467</strain>
    </source>
</reference>
<gene>
    <name evidence="2" type="ORF">ACFQY0_04195</name>
</gene>
<accession>A0ABW2L3W7</accession>
<evidence type="ECO:0000313" key="2">
    <source>
        <dbReference type="EMBL" id="MFC7336368.1"/>
    </source>
</evidence>
<feature type="domain" description="DUF58" evidence="1">
    <location>
        <begin position="45"/>
        <end position="238"/>
    </location>
</feature>
<dbReference type="Proteomes" id="UP001596472">
    <property type="component" value="Unassembled WGS sequence"/>
</dbReference>
<comment type="caution">
    <text evidence="2">The sequence shown here is derived from an EMBL/GenBank/DDBJ whole genome shotgun (WGS) entry which is preliminary data.</text>
</comment>
<keyword evidence="3" id="KW-1185">Reference proteome</keyword>
<dbReference type="EMBL" id="JBHTBS010000002">
    <property type="protein sequence ID" value="MFC7336368.1"/>
    <property type="molecule type" value="Genomic_DNA"/>
</dbReference>
<dbReference type="InterPro" id="IPR036465">
    <property type="entry name" value="vWFA_dom_sf"/>
</dbReference>
<protein>
    <submittedName>
        <fullName evidence="2">DUF58 domain-containing protein</fullName>
    </submittedName>
</protein>
<dbReference type="RefSeq" id="WP_379709468.1">
    <property type="nucleotide sequence ID" value="NZ_JBHTBS010000002.1"/>
</dbReference>
<organism evidence="2 3">
    <name type="scientific">Haloferula chungangensis</name>
    <dbReference type="NCBI Taxonomy" id="1048331"/>
    <lineage>
        <taxon>Bacteria</taxon>
        <taxon>Pseudomonadati</taxon>
        <taxon>Verrucomicrobiota</taxon>
        <taxon>Verrucomicrobiia</taxon>
        <taxon>Verrucomicrobiales</taxon>
        <taxon>Verrucomicrobiaceae</taxon>
        <taxon>Haloferula</taxon>
    </lineage>
</organism>
<dbReference type="PANTHER" id="PTHR33608:SF7">
    <property type="entry name" value="DUF58 DOMAIN-CONTAINING PROTEIN"/>
    <property type="match status" value="1"/>
</dbReference>
<dbReference type="PANTHER" id="PTHR33608">
    <property type="entry name" value="BLL2464 PROTEIN"/>
    <property type="match status" value="1"/>
</dbReference>
<dbReference type="SUPFAM" id="SSF53300">
    <property type="entry name" value="vWA-like"/>
    <property type="match status" value="1"/>
</dbReference>
<dbReference type="InterPro" id="IPR002881">
    <property type="entry name" value="DUF58"/>
</dbReference>
<proteinExistence type="predicted"/>
<name>A0ABW2L3W7_9BACT</name>
<evidence type="ECO:0000313" key="3">
    <source>
        <dbReference type="Proteomes" id="UP001596472"/>
    </source>
</evidence>
<dbReference type="Pfam" id="PF01882">
    <property type="entry name" value="DUF58"/>
    <property type="match status" value="1"/>
</dbReference>